<evidence type="ECO:0000313" key="2">
    <source>
        <dbReference type="Proteomes" id="UP000269001"/>
    </source>
</evidence>
<evidence type="ECO:0000313" key="1">
    <source>
        <dbReference type="EMBL" id="RKG30676.1"/>
    </source>
</evidence>
<reference evidence="1 2" key="1">
    <citation type="submission" date="2018-09" db="EMBL/GenBank/DDBJ databases">
        <title>The draft genome of Acinetobacter spp. strains.</title>
        <authorList>
            <person name="Qin J."/>
            <person name="Feng Y."/>
            <person name="Zong Z."/>
        </authorList>
    </citation>
    <scope>NUCLEOTIDE SEQUENCE [LARGE SCALE GENOMIC DNA]</scope>
    <source>
        <strain evidence="1 2">WCHAc060096</strain>
    </source>
</reference>
<keyword evidence="2" id="KW-1185">Reference proteome</keyword>
<name>A0A3A8EAZ5_9GAMM</name>
<dbReference type="InterPro" id="IPR029058">
    <property type="entry name" value="AB_hydrolase_fold"/>
</dbReference>
<dbReference type="Proteomes" id="UP000269001">
    <property type="component" value="Unassembled WGS sequence"/>
</dbReference>
<gene>
    <name evidence="1" type="ORF">D7V21_15525</name>
</gene>
<comment type="caution">
    <text evidence="1">The sequence shown here is derived from an EMBL/GenBank/DDBJ whole genome shotgun (WGS) entry which is preliminary data.</text>
</comment>
<evidence type="ECO:0008006" key="3">
    <source>
        <dbReference type="Google" id="ProtNLM"/>
    </source>
</evidence>
<dbReference type="SUPFAM" id="SSF53474">
    <property type="entry name" value="alpha/beta-Hydrolases"/>
    <property type="match status" value="1"/>
</dbReference>
<dbReference type="OrthoDB" id="7247356at2"/>
<dbReference type="EMBL" id="RAXU01000029">
    <property type="protein sequence ID" value="RKG30676.1"/>
    <property type="molecule type" value="Genomic_DNA"/>
</dbReference>
<accession>A0A3A8EAZ5</accession>
<protein>
    <recommendedName>
        <fullName evidence="3">Alpha/beta hydrolase</fullName>
    </recommendedName>
</protein>
<sequence>MDKQIIFEDEHIRVIFLKGTSSELVISFGDLISRAKGLTINAEKSLIKYDYNVLGIMPKLKSWFPQASMQQMMESVQPILNQFEHIVGYGGSMGGYAAIKYSKLLKMNRVIAFVPQFSIDPQQVEDRRYAEFFDVNLNRDMQIQSTDVETQAEYIVVYDPYYKEDREHYLKIKKVIPALHTLKLPFTGHEALSVLASSSLLNDFIRHPYDQGYFYQQIRSVKKNSKFYYRTVISNLMSRHSAALGRILRNNELHLDDQYFDANLKQLITRVMLSKRQVTEQDLQKLGIKFNLPMSQQETNDQLQDNFGHHLVFNLISHKLESYLADAVQLNNKYLISIHAKSSGIVKIVINAERYIVAMNDRRVMKLFKEEDALTTDMSPIIIKKYPDYFVLSYKQLNLNSDEHGICTFTENSVQDAEKFKTF</sequence>
<dbReference type="AlphaFoldDB" id="A0A3A8EAZ5"/>
<proteinExistence type="predicted"/>
<organism evidence="1 2">
    <name type="scientific">Acinetobacter guerrae</name>
    <dbReference type="NCBI Taxonomy" id="1843371"/>
    <lineage>
        <taxon>Bacteria</taxon>
        <taxon>Pseudomonadati</taxon>
        <taxon>Pseudomonadota</taxon>
        <taxon>Gammaproteobacteria</taxon>
        <taxon>Moraxellales</taxon>
        <taxon>Moraxellaceae</taxon>
        <taxon>Acinetobacter</taxon>
    </lineage>
</organism>
<dbReference type="RefSeq" id="WP_120371346.1">
    <property type="nucleotide sequence ID" value="NZ_BKYM01000013.1"/>
</dbReference>